<protein>
    <submittedName>
        <fullName evidence="5">Uncharacterized protein</fullName>
    </submittedName>
</protein>
<evidence type="ECO:0000256" key="2">
    <source>
        <dbReference type="SAM" id="MobiDB-lite"/>
    </source>
</evidence>
<dbReference type="PANTHER" id="PTHR12532">
    <property type="entry name" value="TRANSLATIONAL ACTIVATOR OF CYTOCHROME C OXIDASE 1"/>
    <property type="match status" value="1"/>
</dbReference>
<feature type="domain" description="TACO1/YebC-like N-terminal" evidence="4">
    <location>
        <begin position="145"/>
        <end position="214"/>
    </location>
</feature>
<dbReference type="InterPro" id="IPR002876">
    <property type="entry name" value="Transcrip_reg_TACO1-like"/>
</dbReference>
<dbReference type="Gramene" id="GBG82051">
    <property type="protein sequence ID" value="GBG82051"/>
    <property type="gene ID" value="CBR_g34330"/>
</dbReference>
<dbReference type="Pfam" id="PF20772">
    <property type="entry name" value="TACO1_YebC_N"/>
    <property type="match status" value="1"/>
</dbReference>
<dbReference type="STRING" id="69332.A0A388LIH3"/>
<comment type="caution">
    <text evidence="5">The sequence shown here is derived from an EMBL/GenBank/DDBJ whole genome shotgun (WGS) entry which is preliminary data.</text>
</comment>
<comment type="similarity">
    <text evidence="1">Belongs to the TACO1 family.</text>
</comment>
<dbReference type="InterPro" id="IPR048300">
    <property type="entry name" value="TACO1_YebC-like_2nd/3rd_dom"/>
</dbReference>
<evidence type="ECO:0000313" key="5">
    <source>
        <dbReference type="EMBL" id="GBG82051.1"/>
    </source>
</evidence>
<dbReference type="Proteomes" id="UP000265515">
    <property type="component" value="Unassembled WGS sequence"/>
</dbReference>
<gene>
    <name evidence="5" type="ORF">CBR_g34330</name>
</gene>
<dbReference type="Pfam" id="PF01709">
    <property type="entry name" value="Transcrip_reg"/>
    <property type="match status" value="1"/>
</dbReference>
<sequence length="388" mass="41871">MSTSLGNGCRPLVRHLVRVTWDGSRRAPCSSVRRLSVAESSRTCQVAGRRLTRGRSAAGGGVDGNQSSAHRSAAGVLRKGAIYSRRLQDNGSERGWGCYGVEGGGDDFFGRAEQVSNSSAYARHTWIASPRRWFRVVVPVRMGRRSSKIATRKTAQDERKAKIYGKMGKEIVKTVKEGGPDPKVNVQLGVLLQQAKELGVPKEIIDRNIKRATDKSQANFVELAYEVYGLGGVGMVVEVLTDNANRTAAAVRDRVKKGGGKMADPGSVLFNFKKMGAILARADDSALLLGAAIDAGAVDVVEELPSTDEAGRDEGAGWQMVLTTLEQLPSVKSELEKSGVEIEPSSSGPRLIPLAPVETDQEMKEMNEAIMQSLLELDDVDAVYTNQK</sequence>
<evidence type="ECO:0000259" key="4">
    <source>
        <dbReference type="Pfam" id="PF20772"/>
    </source>
</evidence>
<reference evidence="5 6" key="1">
    <citation type="journal article" date="2018" name="Cell">
        <title>The Chara Genome: Secondary Complexity and Implications for Plant Terrestrialization.</title>
        <authorList>
            <person name="Nishiyama T."/>
            <person name="Sakayama H."/>
            <person name="Vries J.D."/>
            <person name="Buschmann H."/>
            <person name="Saint-Marcoux D."/>
            <person name="Ullrich K.K."/>
            <person name="Haas F.B."/>
            <person name="Vanderstraeten L."/>
            <person name="Becker D."/>
            <person name="Lang D."/>
            <person name="Vosolsobe S."/>
            <person name="Rombauts S."/>
            <person name="Wilhelmsson P.K.I."/>
            <person name="Janitza P."/>
            <person name="Kern R."/>
            <person name="Heyl A."/>
            <person name="Rumpler F."/>
            <person name="Villalobos L.I.A.C."/>
            <person name="Clay J.M."/>
            <person name="Skokan R."/>
            <person name="Toyoda A."/>
            <person name="Suzuki Y."/>
            <person name="Kagoshima H."/>
            <person name="Schijlen E."/>
            <person name="Tajeshwar N."/>
            <person name="Catarino B."/>
            <person name="Hetherington A.J."/>
            <person name="Saltykova A."/>
            <person name="Bonnot C."/>
            <person name="Breuninger H."/>
            <person name="Symeonidi A."/>
            <person name="Radhakrishnan G.V."/>
            <person name="Van Nieuwerburgh F."/>
            <person name="Deforce D."/>
            <person name="Chang C."/>
            <person name="Karol K.G."/>
            <person name="Hedrich R."/>
            <person name="Ulvskov P."/>
            <person name="Glockner G."/>
            <person name="Delwiche C.F."/>
            <person name="Petrasek J."/>
            <person name="Van de Peer Y."/>
            <person name="Friml J."/>
            <person name="Beilby M."/>
            <person name="Dolan L."/>
            <person name="Kohara Y."/>
            <person name="Sugano S."/>
            <person name="Fujiyama A."/>
            <person name="Delaux P.-M."/>
            <person name="Quint M."/>
            <person name="TheiBen G."/>
            <person name="Hagemann M."/>
            <person name="Harholt J."/>
            <person name="Dunand C."/>
            <person name="Zachgo S."/>
            <person name="Langdale J."/>
            <person name="Maumus F."/>
            <person name="Straeten D.V.D."/>
            <person name="Gould S.B."/>
            <person name="Rensing S.A."/>
        </authorList>
    </citation>
    <scope>NUCLEOTIDE SEQUENCE [LARGE SCALE GENOMIC DNA]</scope>
    <source>
        <strain evidence="5 6">S276</strain>
    </source>
</reference>
<dbReference type="InterPro" id="IPR049083">
    <property type="entry name" value="TACO1_YebC_N"/>
</dbReference>
<evidence type="ECO:0000256" key="1">
    <source>
        <dbReference type="ARBA" id="ARBA00008724"/>
    </source>
</evidence>
<dbReference type="Gene3D" id="3.30.70.980">
    <property type="match status" value="2"/>
</dbReference>
<dbReference type="OMA" id="HTWIASP"/>
<dbReference type="SUPFAM" id="SSF75625">
    <property type="entry name" value="YebC-like"/>
    <property type="match status" value="1"/>
</dbReference>
<feature type="region of interest" description="Disordered" evidence="2">
    <location>
        <begin position="52"/>
        <end position="71"/>
    </location>
</feature>
<dbReference type="PANTHER" id="PTHR12532:SF0">
    <property type="entry name" value="TRANSLATIONAL ACTIVATOR OF CYTOCHROME C OXIDASE 1"/>
    <property type="match status" value="1"/>
</dbReference>
<dbReference type="HAMAP" id="MF_00693">
    <property type="entry name" value="Transcrip_reg_TACO1"/>
    <property type="match status" value="1"/>
</dbReference>
<evidence type="ECO:0000259" key="3">
    <source>
        <dbReference type="Pfam" id="PF01709"/>
    </source>
</evidence>
<dbReference type="AlphaFoldDB" id="A0A388LIH3"/>
<dbReference type="OrthoDB" id="2017544at2759"/>
<feature type="domain" description="TACO1/YebC-like second and third" evidence="3">
    <location>
        <begin position="222"/>
        <end position="386"/>
    </location>
</feature>
<dbReference type="InterPro" id="IPR026564">
    <property type="entry name" value="Transcrip_reg_TACO1-like_dom3"/>
</dbReference>
<dbReference type="GO" id="GO:0009507">
    <property type="term" value="C:chloroplast"/>
    <property type="evidence" value="ECO:0007669"/>
    <property type="project" value="TreeGrafter"/>
</dbReference>
<dbReference type="InterPro" id="IPR017856">
    <property type="entry name" value="Integrase-like_N"/>
</dbReference>
<keyword evidence="6" id="KW-1185">Reference proteome</keyword>
<name>A0A388LIH3_CHABU</name>
<dbReference type="Gene3D" id="1.10.10.200">
    <property type="match status" value="1"/>
</dbReference>
<proteinExistence type="inferred from homology"/>
<dbReference type="EMBL" id="BFEA01000395">
    <property type="protein sequence ID" value="GBG82051.1"/>
    <property type="molecule type" value="Genomic_DNA"/>
</dbReference>
<evidence type="ECO:0000313" key="6">
    <source>
        <dbReference type="Proteomes" id="UP000265515"/>
    </source>
</evidence>
<organism evidence="5 6">
    <name type="scientific">Chara braunii</name>
    <name type="common">Braun's stonewort</name>
    <dbReference type="NCBI Taxonomy" id="69332"/>
    <lineage>
        <taxon>Eukaryota</taxon>
        <taxon>Viridiplantae</taxon>
        <taxon>Streptophyta</taxon>
        <taxon>Charophyceae</taxon>
        <taxon>Charales</taxon>
        <taxon>Characeae</taxon>
        <taxon>Chara</taxon>
    </lineage>
</organism>
<accession>A0A388LIH3</accession>
<dbReference type="InterPro" id="IPR029072">
    <property type="entry name" value="YebC-like"/>
</dbReference>